<keyword evidence="1" id="KW-0732">Signal</keyword>
<feature type="chain" id="PRO_5041310079" evidence="1">
    <location>
        <begin position="20"/>
        <end position="205"/>
    </location>
</feature>
<gene>
    <name evidence="2" type="primary">SMKI15G3840</name>
    <name evidence="2" type="ORF">SMKI_15G3840</name>
</gene>
<name>A0AA35ITC3_SACMI</name>
<protein>
    <submittedName>
        <fullName evidence="2">Uncharacterized protein</fullName>
    </submittedName>
</protein>
<dbReference type="RefSeq" id="XP_056079656.1">
    <property type="nucleotide sequence ID" value="XM_056225882.1"/>
</dbReference>
<dbReference type="EMBL" id="OX365771">
    <property type="protein sequence ID" value="CAI4036537.1"/>
    <property type="molecule type" value="Genomic_DNA"/>
</dbReference>
<organism evidence="2 3">
    <name type="scientific">Saccharomyces mikatae IFO 1815</name>
    <dbReference type="NCBI Taxonomy" id="226126"/>
    <lineage>
        <taxon>Eukaryota</taxon>
        <taxon>Fungi</taxon>
        <taxon>Dikarya</taxon>
        <taxon>Ascomycota</taxon>
        <taxon>Saccharomycotina</taxon>
        <taxon>Saccharomycetes</taxon>
        <taxon>Saccharomycetales</taxon>
        <taxon>Saccharomycetaceae</taxon>
        <taxon>Saccharomyces</taxon>
    </lineage>
</organism>
<sequence length="205" mass="21762">MFQSTALFALFALIGSVSAIYSNHTVSATTTLAPSYSLEPHETTIKYADDTTTFFVTSTVYSTNWFTSTSATVTNAATTSVSGPAASEFTHEITSTSTITSTLLLTLHDITTLAPSSTAVSVNNGDSNNKDTKMRSLDQALTSNGCVPITKFVTVTNEPVTQYVTVTANTTTQYVTVTGAPSVATTSTGNVQWYNTTLVTNSTRW</sequence>
<dbReference type="GeneID" id="80921445"/>
<reference evidence="2" key="1">
    <citation type="submission" date="2022-10" db="EMBL/GenBank/DDBJ databases">
        <authorList>
            <person name="Byrne P K."/>
        </authorList>
    </citation>
    <scope>NUCLEOTIDE SEQUENCE</scope>
    <source>
        <strain evidence="2">IFO1815</strain>
    </source>
</reference>
<evidence type="ECO:0000256" key="1">
    <source>
        <dbReference type="SAM" id="SignalP"/>
    </source>
</evidence>
<keyword evidence="3" id="KW-1185">Reference proteome</keyword>
<accession>A0AA35ITC3</accession>
<dbReference type="AlphaFoldDB" id="A0AA35ITC3"/>
<evidence type="ECO:0000313" key="2">
    <source>
        <dbReference type="EMBL" id="CAI4036537.1"/>
    </source>
</evidence>
<dbReference type="Proteomes" id="UP001161438">
    <property type="component" value="Chromosome 15"/>
</dbReference>
<proteinExistence type="predicted"/>
<evidence type="ECO:0000313" key="3">
    <source>
        <dbReference type="Proteomes" id="UP001161438"/>
    </source>
</evidence>
<feature type="signal peptide" evidence="1">
    <location>
        <begin position="1"/>
        <end position="19"/>
    </location>
</feature>